<evidence type="ECO:0000256" key="1">
    <source>
        <dbReference type="ARBA" id="ARBA00022448"/>
    </source>
</evidence>
<dbReference type="Proteomes" id="UP000094020">
    <property type="component" value="Chromosome 1"/>
</dbReference>
<dbReference type="GO" id="GO:0015031">
    <property type="term" value="P:protein transport"/>
    <property type="evidence" value="ECO:0007669"/>
    <property type="project" value="UniProtKB-KW"/>
</dbReference>
<keyword evidence="1" id="KW-0813">Transport</keyword>
<evidence type="ECO:0000313" key="5">
    <source>
        <dbReference type="EMBL" id="WWC67311.1"/>
    </source>
</evidence>
<dbReference type="GO" id="GO:0016020">
    <property type="term" value="C:membrane"/>
    <property type="evidence" value="ECO:0007669"/>
    <property type="project" value="TreeGrafter"/>
</dbReference>
<evidence type="ECO:0000313" key="4">
    <source>
        <dbReference type="EMBL" id="OCF52808.1"/>
    </source>
</evidence>
<dbReference type="STRING" id="1296096.A0A1B9IAZ6"/>
<dbReference type="OrthoDB" id="30840at2759"/>
<reference evidence="4" key="1">
    <citation type="submission" date="2013-07" db="EMBL/GenBank/DDBJ databases">
        <title>The Genome Sequence of Cryptococcus pinus CBS10737.</title>
        <authorList>
            <consortium name="The Broad Institute Genome Sequencing Platform"/>
            <person name="Cuomo C."/>
            <person name="Litvintseva A."/>
            <person name="Chen Y."/>
            <person name="Heitman J."/>
            <person name="Sun S."/>
            <person name="Springer D."/>
            <person name="Dromer F."/>
            <person name="Young S.K."/>
            <person name="Zeng Q."/>
            <person name="Gargeya S."/>
            <person name="Fitzgerald M."/>
            <person name="Abouelleil A."/>
            <person name="Alvarado L."/>
            <person name="Berlin A.M."/>
            <person name="Chapman S.B."/>
            <person name="Dewar J."/>
            <person name="Goldberg J."/>
            <person name="Griggs A."/>
            <person name="Gujja S."/>
            <person name="Hansen M."/>
            <person name="Howarth C."/>
            <person name="Imamovic A."/>
            <person name="Larimer J."/>
            <person name="McCowan C."/>
            <person name="Murphy C."/>
            <person name="Pearson M."/>
            <person name="Priest M."/>
            <person name="Roberts A."/>
            <person name="Saif S."/>
            <person name="Shea T."/>
            <person name="Sykes S."/>
            <person name="Wortman J."/>
            <person name="Nusbaum C."/>
            <person name="Birren B."/>
        </authorList>
    </citation>
    <scope>NUCLEOTIDE SEQUENCE [LARGE SCALE GENOMIC DNA]</scope>
    <source>
        <strain evidence="4">CBS 10737</strain>
    </source>
</reference>
<organism evidence="4">
    <name type="scientific">Kwoniella pini CBS 10737</name>
    <dbReference type="NCBI Taxonomy" id="1296096"/>
    <lineage>
        <taxon>Eukaryota</taxon>
        <taxon>Fungi</taxon>
        <taxon>Dikarya</taxon>
        <taxon>Basidiomycota</taxon>
        <taxon>Agaricomycotina</taxon>
        <taxon>Tremellomycetes</taxon>
        <taxon>Tremellales</taxon>
        <taxon>Cryptococcaceae</taxon>
        <taxon>Kwoniella</taxon>
    </lineage>
</organism>
<dbReference type="InterPro" id="IPR007515">
    <property type="entry name" value="Mss4"/>
</dbReference>
<dbReference type="EMBL" id="CP144519">
    <property type="protein sequence ID" value="WWC67311.1"/>
    <property type="molecule type" value="Genomic_DNA"/>
</dbReference>
<dbReference type="PANTHER" id="PTHR13276:SF0">
    <property type="entry name" value="GUANINE NUCLEOTIDE EXCHANGE FACTOR MSS4"/>
    <property type="match status" value="1"/>
</dbReference>
<dbReference type="RefSeq" id="XP_019014027.1">
    <property type="nucleotide sequence ID" value="XM_019151889.1"/>
</dbReference>
<dbReference type="GeneID" id="30168473"/>
<accession>A0A1B9IAZ6</accession>
<dbReference type="GO" id="GO:0007264">
    <property type="term" value="P:small GTPase-mediated signal transduction"/>
    <property type="evidence" value="ECO:0007669"/>
    <property type="project" value="InterPro"/>
</dbReference>
<keyword evidence="2" id="KW-0344">Guanine-nucleotide releasing factor</keyword>
<protein>
    <recommendedName>
        <fullName evidence="7">Mss4-like protein</fullName>
    </recommendedName>
</protein>
<dbReference type="Pfam" id="PF04421">
    <property type="entry name" value="Mss4"/>
    <property type="match status" value="1"/>
</dbReference>
<keyword evidence="6" id="KW-1185">Reference proteome</keyword>
<name>A0A1B9IAZ6_9TREE</name>
<reference evidence="5" key="2">
    <citation type="submission" date="2013-07" db="EMBL/GenBank/DDBJ databases">
        <authorList>
            <consortium name="The Broad Institute Genome Sequencing Platform"/>
            <person name="Cuomo C."/>
            <person name="Litvintseva A."/>
            <person name="Chen Y."/>
            <person name="Heitman J."/>
            <person name="Sun S."/>
            <person name="Springer D."/>
            <person name="Dromer F."/>
            <person name="Young S.K."/>
            <person name="Zeng Q."/>
            <person name="Gargeya S."/>
            <person name="Fitzgerald M."/>
            <person name="Abouelleil A."/>
            <person name="Alvarado L."/>
            <person name="Berlin A.M."/>
            <person name="Chapman S.B."/>
            <person name="Dewar J."/>
            <person name="Goldberg J."/>
            <person name="Griggs A."/>
            <person name="Gujja S."/>
            <person name="Hansen M."/>
            <person name="Howarth C."/>
            <person name="Imamovic A."/>
            <person name="Larimer J."/>
            <person name="McCowan C."/>
            <person name="Murphy C."/>
            <person name="Pearson M."/>
            <person name="Priest M."/>
            <person name="Roberts A."/>
            <person name="Saif S."/>
            <person name="Shea T."/>
            <person name="Sykes S."/>
            <person name="Wortman J."/>
            <person name="Nusbaum C."/>
            <person name="Birren B."/>
        </authorList>
    </citation>
    <scope>NUCLEOTIDE SEQUENCE</scope>
    <source>
        <strain evidence="5">CBS 10737</strain>
    </source>
</reference>
<proteinExistence type="predicted"/>
<dbReference type="GO" id="GO:0006892">
    <property type="term" value="P:post-Golgi vesicle-mediated transport"/>
    <property type="evidence" value="ECO:0007669"/>
    <property type="project" value="TreeGrafter"/>
</dbReference>
<reference evidence="5" key="4">
    <citation type="submission" date="2024-02" db="EMBL/GenBank/DDBJ databases">
        <title>Comparative genomics of Cryptococcus and Kwoniella reveals pathogenesis evolution and contrasting modes of karyotype evolution via chromosome fusion or intercentromeric recombination.</title>
        <authorList>
            <person name="Coelho M.A."/>
            <person name="David-Palma M."/>
            <person name="Shea T."/>
            <person name="Bowers K."/>
            <person name="McGinley-Smith S."/>
            <person name="Mohammad A.W."/>
            <person name="Gnirke A."/>
            <person name="Yurkov A.M."/>
            <person name="Nowrousian M."/>
            <person name="Sun S."/>
            <person name="Cuomo C.A."/>
            <person name="Heitman J."/>
        </authorList>
    </citation>
    <scope>NUCLEOTIDE SEQUENCE</scope>
    <source>
        <strain evidence="5">CBS 10737</strain>
    </source>
</reference>
<dbReference type="AlphaFoldDB" id="A0A1B9IAZ6"/>
<dbReference type="PROSITE" id="PS51796">
    <property type="entry name" value="MSS4"/>
    <property type="match status" value="1"/>
</dbReference>
<dbReference type="GO" id="GO:0005829">
    <property type="term" value="C:cytosol"/>
    <property type="evidence" value="ECO:0007669"/>
    <property type="project" value="TreeGrafter"/>
</dbReference>
<dbReference type="GO" id="GO:0005085">
    <property type="term" value="F:guanyl-nucleotide exchange factor activity"/>
    <property type="evidence" value="ECO:0007669"/>
    <property type="project" value="UniProtKB-KW"/>
</dbReference>
<evidence type="ECO:0000313" key="6">
    <source>
        <dbReference type="Proteomes" id="UP000094020"/>
    </source>
</evidence>
<dbReference type="EMBL" id="KI894007">
    <property type="protein sequence ID" value="OCF52808.1"/>
    <property type="molecule type" value="Genomic_DNA"/>
</dbReference>
<dbReference type="PANTHER" id="PTHR13276">
    <property type="entry name" value="GUANINE NUCLEOTIDE EXCHANGE FACTOR MSS4"/>
    <property type="match status" value="1"/>
</dbReference>
<dbReference type="SUPFAM" id="SSF51316">
    <property type="entry name" value="Mss4-like"/>
    <property type="match status" value="1"/>
</dbReference>
<evidence type="ECO:0000256" key="2">
    <source>
        <dbReference type="ARBA" id="ARBA00022658"/>
    </source>
</evidence>
<dbReference type="InterPro" id="IPR011057">
    <property type="entry name" value="Mss4-like_sf"/>
</dbReference>
<keyword evidence="3" id="KW-0653">Protein transport</keyword>
<evidence type="ECO:0008006" key="7">
    <source>
        <dbReference type="Google" id="ProtNLM"/>
    </source>
</evidence>
<evidence type="ECO:0000256" key="3">
    <source>
        <dbReference type="ARBA" id="ARBA00022927"/>
    </source>
</evidence>
<gene>
    <name evidence="4" type="ORF">I206_00104</name>
    <name evidence="5" type="ORF">I206_101219</name>
</gene>
<reference evidence="4" key="3">
    <citation type="submission" date="2016-07" db="EMBL/GenBank/DDBJ databases">
        <title>Evolution of pathogenesis and genome organization in the Tremellales.</title>
        <authorList>
            <person name="Cuomo C."/>
            <person name="Litvintseva A."/>
            <person name="Heitman J."/>
            <person name="Chen Y."/>
            <person name="Sun S."/>
            <person name="Springer D."/>
            <person name="Dromer F."/>
            <person name="Young S."/>
            <person name="Zeng Q."/>
            <person name="Chapman S."/>
            <person name="Gujja S."/>
            <person name="Saif S."/>
            <person name="Birren B."/>
        </authorList>
    </citation>
    <scope>NUCLEOTIDE SEQUENCE</scope>
    <source>
        <strain evidence="4">CBS 10737</strain>
    </source>
</reference>
<dbReference type="KEGG" id="kpin:30168473"/>
<dbReference type="Gene3D" id="2.170.150.10">
    <property type="entry name" value="Metal Binding Protein, Guanine Nucleotide Exchange Factor, Chain A"/>
    <property type="match status" value="1"/>
</dbReference>
<dbReference type="GO" id="GO:0008270">
    <property type="term" value="F:zinc ion binding"/>
    <property type="evidence" value="ECO:0007669"/>
    <property type="project" value="TreeGrafter"/>
</dbReference>
<dbReference type="InterPro" id="IPR011323">
    <property type="entry name" value="Mss4/transl-control_tumour"/>
</dbReference>
<sequence length="175" mass="19437">MTQPTQAEIFAALSAQSSSSSRFKPSTKEYTSFENPKDEIVSSSNSLNNRKIYCSREKCSSLILLKGVAKLIEIEGSILPDDSSSPFIKSSSPHLYWSIPSGPFSFENIGFSRPDTSIINDSLPNFIPKDVNEKSKIKWLICAECDLGPIGWSFEGGKGAWLDVKRLRYEDVKSD</sequence>